<evidence type="ECO:0000313" key="3">
    <source>
        <dbReference type="Proteomes" id="UP001378592"/>
    </source>
</evidence>
<dbReference type="Proteomes" id="UP001378592">
    <property type="component" value="Unassembled WGS sequence"/>
</dbReference>
<feature type="region of interest" description="Disordered" evidence="1">
    <location>
        <begin position="30"/>
        <end position="56"/>
    </location>
</feature>
<reference evidence="2 3" key="1">
    <citation type="submission" date="2024-03" db="EMBL/GenBank/DDBJ databases">
        <title>The genome assembly and annotation of the cricket Gryllus longicercus Weissman &amp; Gray.</title>
        <authorList>
            <person name="Szrajer S."/>
            <person name="Gray D."/>
            <person name="Ylla G."/>
        </authorList>
    </citation>
    <scope>NUCLEOTIDE SEQUENCE [LARGE SCALE GENOMIC DNA]</scope>
    <source>
        <strain evidence="2">DAG 2021-001</strain>
        <tissue evidence="2">Whole body minus gut</tissue>
    </source>
</reference>
<keyword evidence="3" id="KW-1185">Reference proteome</keyword>
<name>A0AAN9V440_9ORTH</name>
<comment type="caution">
    <text evidence="2">The sequence shown here is derived from an EMBL/GenBank/DDBJ whole genome shotgun (WGS) entry which is preliminary data.</text>
</comment>
<gene>
    <name evidence="2" type="ORF">R5R35_006124</name>
</gene>
<accession>A0AAN9V440</accession>
<protein>
    <submittedName>
        <fullName evidence="2">Uncharacterized protein</fullName>
    </submittedName>
</protein>
<dbReference type="AlphaFoldDB" id="A0AAN9V440"/>
<sequence>MIIYVNGLSSLRRRRRTAATTATAAAAAAGRAASGSWSRVERGHARSRVASPACASGPATANAAAAAAAGSSSRESTTYPAEATWANSNEQKLLSTFSHQNSQVQSV</sequence>
<evidence type="ECO:0000256" key="1">
    <source>
        <dbReference type="SAM" id="MobiDB-lite"/>
    </source>
</evidence>
<organism evidence="2 3">
    <name type="scientific">Gryllus longicercus</name>
    <dbReference type="NCBI Taxonomy" id="2509291"/>
    <lineage>
        <taxon>Eukaryota</taxon>
        <taxon>Metazoa</taxon>
        <taxon>Ecdysozoa</taxon>
        <taxon>Arthropoda</taxon>
        <taxon>Hexapoda</taxon>
        <taxon>Insecta</taxon>
        <taxon>Pterygota</taxon>
        <taxon>Neoptera</taxon>
        <taxon>Polyneoptera</taxon>
        <taxon>Orthoptera</taxon>
        <taxon>Ensifera</taxon>
        <taxon>Gryllidea</taxon>
        <taxon>Grylloidea</taxon>
        <taxon>Gryllidae</taxon>
        <taxon>Gryllinae</taxon>
        <taxon>Gryllus</taxon>
    </lineage>
</organism>
<evidence type="ECO:0000313" key="2">
    <source>
        <dbReference type="EMBL" id="KAK7790065.1"/>
    </source>
</evidence>
<dbReference type="EMBL" id="JAZDUA010000667">
    <property type="protein sequence ID" value="KAK7790065.1"/>
    <property type="molecule type" value="Genomic_DNA"/>
</dbReference>
<proteinExistence type="predicted"/>